<feature type="domain" description="ABC transporter" evidence="11">
    <location>
        <begin position="252"/>
        <end position="520"/>
    </location>
</feature>
<feature type="transmembrane region" description="Helical" evidence="10">
    <location>
        <begin position="1312"/>
        <end position="1330"/>
    </location>
</feature>
<evidence type="ECO:0000256" key="4">
    <source>
        <dbReference type="ARBA" id="ARBA00022692"/>
    </source>
</evidence>
<dbReference type="InterPro" id="IPR017871">
    <property type="entry name" value="ABC_transporter-like_CS"/>
</dbReference>
<dbReference type="InterPro" id="IPR034003">
    <property type="entry name" value="ABCG_PDR_2"/>
</dbReference>
<feature type="transmembrane region" description="Helical" evidence="10">
    <location>
        <begin position="1426"/>
        <end position="1448"/>
    </location>
</feature>
<sequence length="1595" mass="178756">MIGLRSVQNTLNDSEEFDREQERNVQVVTENAFASALVTGEEYGIMGNDKVFLTIMDKLKAHGTKDGSGSLQTKVKLGAELELSGQDAEAVTSAVRTTSFLFEQLLIDLDLLSRKNGMGDHSVEKNASIRNQLVRSFHDHMTKVLEDQQGHKGLEDEFGSVEGILAHGAEAYIAKIREVIKNDFEDAVNVWYRDLNYEAHIPESLGVNRSQHFETIASSCFNMTLGKVIGSVKRLFGCCLENSNTVGVSDYQRLDDGIVENGVRIKPVLKNLTGLIRHSRLTLVLGPPGCGKTSFLKAVSGKLHAQKGVHAKISGELRYNHFLVEQLKILANWATYVGQNDEHLPLLTVRETLDFAWKCRKSARRKSDGLYKVMCARLGQEATDRIRALTDVEVDFVLAVLGLTICADTIIGNAMLKGVSGGEKRRVTLGEMLVTGAQILCLDEISTGLDSAATFDICRYLQATAHFLGEVVVVALLQPPPEVIELFDDIILLAKGHVIYHGPRTDIKQYFKRLGYNCPERKDLGDYLQELPTRTGQGFMMSAIEREAIGAPAQPPRTPHEFALAWKHSQEGVEMEDAVTQEAQHHFEKEEQILHADSDMPFAHLTWDDMPENSFFTELGIVLAWSWKLRLRNKAQVFARVFQNFFMGCIFGTLFWQVGESEWYLKAMLFAQMPGFMQAGAIGAVSQLVQERGVFYKQSSAKFYSATTFAFCQFLVQVPFSVFDAMVFGNLLYFMCGLVLEPYRYATFMSLGILFGLCINQMMRVFAYSVQNQSSALVCAVLAYLLFLIFSGQIATPEVIPWYLQWFFWINPLAWVYRALAINEFKSAKYGGPGVNTCNVTSPLGSITVNERCGDFYLKNRQFETDEAFVVYAFYVLIGYLIFFVIVSIFALKYVRFDRQYTESEQEEEEEETEETKRVDIPLKRVESLVTDLKTLVFTDLWYTISLGPSTDHEGNTVDLLKGVSGWACPGRMTALMGSSGAGKTTLLDVLATRKTTGTVRGNILVNRVQPERSLFKRYVGYVEQFGVHSNEATVLESLRFSAGLRLPAESRGRLDDFVRETMELLELTQIGAEICKSLSVEENKRLTIAVELVANPSILFADEPTSGLDARAAAIVMRSIQNVARTGRTVICTIHQPSIAVFSMFDDLLLMKRGGEVVYFGELGNDAENLISYFQGIPGTPPCPDGYNPATWMLEVIGAGTTQNTVDTEQADYGAIYRRSKLYQQNRQRLREEFSAPVQDIARTNSFSGATSAMVGGSSSFAPAPGKDRVIQSDDEDFGGATTTKQPFVKQLWYILVRNLRVYWRSPEFSLSRLMVIFLVGTILAVTFFQQKYSTAADIQSRISAVSFIVFLSGAYNMFTIIPFTIQRRALYYREVASGMYSALAAVTGDGLVEFPYLVLETVIGVNVVYWGIGFQDETFPYLYYNAMFFGYILLMTSLGMFVAALMPDALSAQLTATVFIQIFQLFAGIIVPYNKLKVYFRFLYFFSPQMWATEGLITTQFHNDLTPICNPHGERILKTKFCSERGNPADLETKNFTGFVISAQDYVYAGDGAFLKGYDYEHVYNDLGVVFLWILGLRILTCIVVVFVDHNKR</sequence>
<evidence type="ECO:0000313" key="12">
    <source>
        <dbReference type="EMBL" id="CAD9679418.1"/>
    </source>
</evidence>
<dbReference type="PROSITE" id="PS00211">
    <property type="entry name" value="ABC_TRANSPORTER_1"/>
    <property type="match status" value="1"/>
</dbReference>
<feature type="compositionally biased region" description="Polar residues" evidence="9">
    <location>
        <begin position="1"/>
        <end position="12"/>
    </location>
</feature>
<dbReference type="InterPro" id="IPR003593">
    <property type="entry name" value="AAA+_ATPase"/>
</dbReference>
<dbReference type="InterPro" id="IPR043926">
    <property type="entry name" value="ABCG_dom"/>
</dbReference>
<dbReference type="GO" id="GO:0140359">
    <property type="term" value="F:ABC-type transporter activity"/>
    <property type="evidence" value="ECO:0007669"/>
    <property type="project" value="InterPro"/>
</dbReference>
<dbReference type="GO" id="GO:0016887">
    <property type="term" value="F:ATP hydrolysis activity"/>
    <property type="evidence" value="ECO:0007669"/>
    <property type="project" value="InterPro"/>
</dbReference>
<feature type="transmembrane region" description="Helical" evidence="10">
    <location>
        <begin position="701"/>
        <end position="723"/>
    </location>
</feature>
<feature type="transmembrane region" description="Helical" evidence="10">
    <location>
        <begin position="743"/>
        <end position="763"/>
    </location>
</feature>
<dbReference type="GO" id="GO:0016020">
    <property type="term" value="C:membrane"/>
    <property type="evidence" value="ECO:0007669"/>
    <property type="project" value="UniProtKB-SubCell"/>
</dbReference>
<dbReference type="Pfam" id="PF01061">
    <property type="entry name" value="ABC2_membrane"/>
    <property type="match status" value="2"/>
</dbReference>
<dbReference type="InterPro" id="IPR013525">
    <property type="entry name" value="ABC2_TM"/>
</dbReference>
<reference evidence="13" key="1">
    <citation type="submission" date="2021-01" db="EMBL/GenBank/DDBJ databases">
        <authorList>
            <person name="Corre E."/>
            <person name="Pelletier E."/>
            <person name="Niang G."/>
            <person name="Scheremetjew M."/>
            <person name="Finn R."/>
            <person name="Kale V."/>
            <person name="Holt S."/>
            <person name="Cochrane G."/>
            <person name="Meng A."/>
            <person name="Brown T."/>
            <person name="Cohen L."/>
        </authorList>
    </citation>
    <scope>NUCLEOTIDE SEQUENCE</scope>
    <source>
        <strain evidence="13">NY070348D</strain>
    </source>
</reference>
<comment type="similarity">
    <text evidence="2">Belongs to the ABC transporter superfamily. ABCG family. PDR (TC 3.A.1.205) subfamily.</text>
</comment>
<proteinExistence type="inferred from homology"/>
<evidence type="ECO:0000256" key="2">
    <source>
        <dbReference type="ARBA" id="ARBA00006012"/>
    </source>
</evidence>
<evidence type="ECO:0000256" key="6">
    <source>
        <dbReference type="ARBA" id="ARBA00022840"/>
    </source>
</evidence>
<dbReference type="PANTHER" id="PTHR19241">
    <property type="entry name" value="ATP-BINDING CASSETTE TRANSPORTER"/>
    <property type="match status" value="1"/>
</dbReference>
<evidence type="ECO:0000256" key="7">
    <source>
        <dbReference type="ARBA" id="ARBA00022989"/>
    </source>
</evidence>
<dbReference type="CDD" id="cd03232">
    <property type="entry name" value="ABCG_PDR_domain2"/>
    <property type="match status" value="1"/>
</dbReference>
<feature type="transmembrane region" description="Helical" evidence="10">
    <location>
        <begin position="1480"/>
        <end position="1499"/>
    </location>
</feature>
<feature type="transmembrane region" description="Helical" evidence="10">
    <location>
        <begin position="1342"/>
        <end position="1360"/>
    </location>
</feature>
<feature type="region of interest" description="Disordered" evidence="9">
    <location>
        <begin position="1"/>
        <end position="23"/>
    </location>
</feature>
<accession>A0A7S2WC45</accession>
<feature type="transmembrane region" description="Helical" evidence="10">
    <location>
        <begin position="668"/>
        <end position="689"/>
    </location>
</feature>
<feature type="transmembrane region" description="Helical" evidence="10">
    <location>
        <begin position="1569"/>
        <end position="1590"/>
    </location>
</feature>
<dbReference type="GO" id="GO:0005524">
    <property type="term" value="F:ATP binding"/>
    <property type="evidence" value="ECO:0007669"/>
    <property type="project" value="UniProtKB-KW"/>
</dbReference>
<evidence type="ECO:0000256" key="3">
    <source>
        <dbReference type="ARBA" id="ARBA00022448"/>
    </source>
</evidence>
<evidence type="ECO:0000313" key="13">
    <source>
        <dbReference type="EMBL" id="CAD9679421.1"/>
    </source>
</evidence>
<keyword evidence="4 10" id="KW-0812">Transmembrane</keyword>
<dbReference type="InterPro" id="IPR027417">
    <property type="entry name" value="P-loop_NTPase"/>
</dbReference>
<keyword evidence="3" id="KW-0813">Transport</keyword>
<comment type="subcellular location">
    <subcellularLocation>
        <location evidence="1">Membrane</location>
        <topology evidence="1">Multi-pass membrane protein</topology>
    </subcellularLocation>
</comment>
<keyword evidence="8 10" id="KW-0472">Membrane</keyword>
<evidence type="ECO:0000256" key="5">
    <source>
        <dbReference type="ARBA" id="ARBA00022741"/>
    </source>
</evidence>
<evidence type="ECO:0000256" key="10">
    <source>
        <dbReference type="SAM" id="Phobius"/>
    </source>
</evidence>
<dbReference type="Pfam" id="PF19055">
    <property type="entry name" value="ABC2_membrane_7"/>
    <property type="match status" value="1"/>
</dbReference>
<feature type="transmembrane region" description="Helical" evidence="10">
    <location>
        <begin position="1396"/>
        <end position="1414"/>
    </location>
</feature>
<name>A0A7S2WC45_9STRA</name>
<feature type="transmembrane region" description="Helical" evidence="10">
    <location>
        <begin position="869"/>
        <end position="892"/>
    </location>
</feature>
<dbReference type="Gene3D" id="3.40.50.300">
    <property type="entry name" value="P-loop containing nucleotide triphosphate hydrolases"/>
    <property type="match status" value="2"/>
</dbReference>
<feature type="transmembrane region" description="Helical" evidence="10">
    <location>
        <begin position="396"/>
        <end position="416"/>
    </location>
</feature>
<dbReference type="SMART" id="SM00382">
    <property type="entry name" value="AAA"/>
    <property type="match status" value="2"/>
</dbReference>
<dbReference type="Pfam" id="PF00005">
    <property type="entry name" value="ABC_tran"/>
    <property type="match status" value="2"/>
</dbReference>
<keyword evidence="7 10" id="KW-1133">Transmembrane helix</keyword>
<keyword evidence="6" id="KW-0067">ATP-binding</keyword>
<gene>
    <name evidence="12" type="ORF">QSP1433_LOCUS6537</name>
    <name evidence="13" type="ORF">QSP1433_LOCUS6538</name>
</gene>
<evidence type="ECO:0000256" key="9">
    <source>
        <dbReference type="SAM" id="MobiDB-lite"/>
    </source>
</evidence>
<feature type="transmembrane region" description="Helical" evidence="10">
    <location>
        <begin position="637"/>
        <end position="656"/>
    </location>
</feature>
<feature type="domain" description="ABC transporter" evidence="11">
    <location>
        <begin position="936"/>
        <end position="1180"/>
    </location>
</feature>
<feature type="transmembrane region" description="Helical" evidence="10">
    <location>
        <begin position="1454"/>
        <end position="1473"/>
    </location>
</feature>
<dbReference type="InterPro" id="IPR003439">
    <property type="entry name" value="ABC_transporter-like_ATP-bd"/>
</dbReference>
<protein>
    <recommendedName>
        <fullName evidence="11">ABC transporter domain-containing protein</fullName>
    </recommendedName>
</protein>
<dbReference type="PROSITE" id="PS50893">
    <property type="entry name" value="ABC_TRANSPORTER_2"/>
    <property type="match status" value="2"/>
</dbReference>
<keyword evidence="5" id="KW-0547">Nucleotide-binding</keyword>
<dbReference type="EMBL" id="HBHK01010471">
    <property type="protein sequence ID" value="CAD9679418.1"/>
    <property type="molecule type" value="Transcribed_RNA"/>
</dbReference>
<dbReference type="EMBL" id="HBHK01010472">
    <property type="protein sequence ID" value="CAD9679421.1"/>
    <property type="molecule type" value="Transcribed_RNA"/>
</dbReference>
<evidence type="ECO:0000256" key="8">
    <source>
        <dbReference type="ARBA" id="ARBA00023136"/>
    </source>
</evidence>
<organism evidence="13">
    <name type="scientific">Mucochytrium quahogii</name>
    <dbReference type="NCBI Taxonomy" id="96639"/>
    <lineage>
        <taxon>Eukaryota</taxon>
        <taxon>Sar</taxon>
        <taxon>Stramenopiles</taxon>
        <taxon>Bigyra</taxon>
        <taxon>Labyrinthulomycetes</taxon>
        <taxon>Thraustochytrida</taxon>
        <taxon>Thraustochytriidae</taxon>
        <taxon>Mucochytrium</taxon>
    </lineage>
</organism>
<evidence type="ECO:0000256" key="1">
    <source>
        <dbReference type="ARBA" id="ARBA00004141"/>
    </source>
</evidence>
<feature type="transmembrane region" description="Helical" evidence="10">
    <location>
        <begin position="775"/>
        <end position="795"/>
    </location>
</feature>
<dbReference type="SUPFAM" id="SSF52540">
    <property type="entry name" value="P-loop containing nucleoside triphosphate hydrolases"/>
    <property type="match status" value="2"/>
</dbReference>
<evidence type="ECO:0000259" key="11">
    <source>
        <dbReference type="PROSITE" id="PS50893"/>
    </source>
</evidence>